<dbReference type="Gene3D" id="3.40.50.2020">
    <property type="match status" value="2"/>
</dbReference>
<dbReference type="PANTHER" id="PTHR10210">
    <property type="entry name" value="RIBOSE-PHOSPHATE DIPHOSPHOKINASE FAMILY MEMBER"/>
    <property type="match status" value="1"/>
</dbReference>
<dbReference type="CDD" id="cd06223">
    <property type="entry name" value="PRTases_typeI"/>
    <property type="match status" value="1"/>
</dbReference>
<accession>A0A6J5PXP5</accession>
<dbReference type="GO" id="GO:0004749">
    <property type="term" value="F:ribose phosphate diphosphokinase activity"/>
    <property type="evidence" value="ECO:0007669"/>
    <property type="project" value="TreeGrafter"/>
</dbReference>
<dbReference type="SUPFAM" id="SSF53271">
    <property type="entry name" value="PRTase-like"/>
    <property type="match status" value="2"/>
</dbReference>
<gene>
    <name evidence="3" type="ORF">UFOVP1247_167</name>
    <name evidence="2" type="ORF">UFOVP970_207</name>
</gene>
<dbReference type="Pfam" id="PF00156">
    <property type="entry name" value="Pribosyltran"/>
    <property type="match status" value="1"/>
</dbReference>
<feature type="domain" description="Phosphoribosyltransferase" evidence="1">
    <location>
        <begin position="138"/>
        <end position="237"/>
    </location>
</feature>
<protein>
    <submittedName>
        <fullName evidence="2">PrsA Phosphoribosylpyrophosphate synthetase</fullName>
    </submittedName>
</protein>
<dbReference type="EMBL" id="LR797195">
    <property type="protein sequence ID" value="CAB4193796.1"/>
    <property type="molecule type" value="Genomic_DNA"/>
</dbReference>
<dbReference type="InterPro" id="IPR000836">
    <property type="entry name" value="PRTase_dom"/>
</dbReference>
<dbReference type="GO" id="GO:0006164">
    <property type="term" value="P:purine nucleotide biosynthetic process"/>
    <property type="evidence" value="ECO:0007669"/>
    <property type="project" value="TreeGrafter"/>
</dbReference>
<organism evidence="2">
    <name type="scientific">uncultured Caudovirales phage</name>
    <dbReference type="NCBI Taxonomy" id="2100421"/>
    <lineage>
        <taxon>Viruses</taxon>
        <taxon>Duplodnaviria</taxon>
        <taxon>Heunggongvirae</taxon>
        <taxon>Uroviricota</taxon>
        <taxon>Caudoviricetes</taxon>
        <taxon>Peduoviridae</taxon>
        <taxon>Maltschvirus</taxon>
        <taxon>Maltschvirus maltsch</taxon>
    </lineage>
</organism>
<evidence type="ECO:0000313" key="2">
    <source>
        <dbReference type="EMBL" id="CAB4175457.1"/>
    </source>
</evidence>
<reference evidence="2" key="1">
    <citation type="submission" date="2020-05" db="EMBL/GenBank/DDBJ databases">
        <authorList>
            <person name="Chiriac C."/>
            <person name="Salcher M."/>
            <person name="Ghai R."/>
            <person name="Kavagutti S V."/>
        </authorList>
    </citation>
    <scope>NUCLEOTIDE SEQUENCE</scope>
</reference>
<sequence>MSKISTLNLAYPEKSDITFEKTKFPDGQQSIKITSGVASEIAIKIYSRFTSFQDLELILCATSALKNLGMTDIFLYIPYFLGGRSDRKFEEGSINYIKDVVAPIINAQHYKGVIVLDPHSDVIEACIDRLDKIDNYSLVKAALTAIDNTNAAREKMCIISPDAGALKKIYGVAKHFDIRDVLTAAKVRDLSTGKILHTEIPQITGSNSKNFVIIDDICDGGRTFIEVAKAIREKRPKLMFNDKIYLIVTHGIFSNNLLELSQHTDGIYSTNSVKDIKVEEYSDYTVHEGFLTQFNVF</sequence>
<evidence type="ECO:0000259" key="1">
    <source>
        <dbReference type="Pfam" id="PF00156"/>
    </source>
</evidence>
<dbReference type="GO" id="GO:0002189">
    <property type="term" value="C:ribose phosphate diphosphokinase complex"/>
    <property type="evidence" value="ECO:0007669"/>
    <property type="project" value="TreeGrafter"/>
</dbReference>
<evidence type="ECO:0000313" key="3">
    <source>
        <dbReference type="EMBL" id="CAB4193796.1"/>
    </source>
</evidence>
<dbReference type="EMBL" id="LR796916">
    <property type="protein sequence ID" value="CAB4175457.1"/>
    <property type="molecule type" value="Genomic_DNA"/>
</dbReference>
<dbReference type="InterPro" id="IPR005946">
    <property type="entry name" value="Rib-P_diPkinase"/>
</dbReference>
<dbReference type="GO" id="GO:0000287">
    <property type="term" value="F:magnesium ion binding"/>
    <property type="evidence" value="ECO:0007669"/>
    <property type="project" value="InterPro"/>
</dbReference>
<dbReference type="GO" id="GO:0006015">
    <property type="term" value="P:5-phosphoribose 1-diphosphate biosynthetic process"/>
    <property type="evidence" value="ECO:0007669"/>
    <property type="project" value="TreeGrafter"/>
</dbReference>
<name>A0A6J5PXP5_9CAUD</name>
<proteinExistence type="predicted"/>
<dbReference type="InterPro" id="IPR029057">
    <property type="entry name" value="PRTase-like"/>
</dbReference>
<dbReference type="PANTHER" id="PTHR10210:SF41">
    <property type="entry name" value="RIBOSE-PHOSPHATE PYROPHOSPHOKINASE 1, CHLOROPLASTIC"/>
    <property type="match status" value="1"/>
</dbReference>